<accession>A0AAW0V6J5</accession>
<organism evidence="2 3">
    <name type="scientific">Scylla paramamosain</name>
    <name type="common">Mud crab</name>
    <dbReference type="NCBI Taxonomy" id="85552"/>
    <lineage>
        <taxon>Eukaryota</taxon>
        <taxon>Metazoa</taxon>
        <taxon>Ecdysozoa</taxon>
        <taxon>Arthropoda</taxon>
        <taxon>Crustacea</taxon>
        <taxon>Multicrustacea</taxon>
        <taxon>Malacostraca</taxon>
        <taxon>Eumalacostraca</taxon>
        <taxon>Eucarida</taxon>
        <taxon>Decapoda</taxon>
        <taxon>Pleocyemata</taxon>
        <taxon>Brachyura</taxon>
        <taxon>Eubrachyura</taxon>
        <taxon>Portunoidea</taxon>
        <taxon>Portunidae</taxon>
        <taxon>Portuninae</taxon>
        <taxon>Scylla</taxon>
    </lineage>
</organism>
<reference evidence="2 3" key="1">
    <citation type="submission" date="2023-03" db="EMBL/GenBank/DDBJ databases">
        <title>High-quality genome of Scylla paramamosain provides insights in environmental adaptation.</title>
        <authorList>
            <person name="Zhang L."/>
        </authorList>
    </citation>
    <scope>NUCLEOTIDE SEQUENCE [LARGE SCALE GENOMIC DNA]</scope>
    <source>
        <strain evidence="2">LZ_2023a</strain>
        <tissue evidence="2">Muscle</tissue>
    </source>
</reference>
<comment type="caution">
    <text evidence="2">The sequence shown here is derived from an EMBL/GenBank/DDBJ whole genome shotgun (WGS) entry which is preliminary data.</text>
</comment>
<sequence>MVSSSKVAVVVVAVMVLIAALLTEPATASPALRLASRYPRRKSYKNYPLAGLLPHKVPCCWYGYDAEGFSRNGRDLRHQTP</sequence>
<protein>
    <submittedName>
        <fullName evidence="2">Uncharacterized protein</fullName>
    </submittedName>
</protein>
<evidence type="ECO:0000313" key="3">
    <source>
        <dbReference type="Proteomes" id="UP001487740"/>
    </source>
</evidence>
<keyword evidence="3" id="KW-1185">Reference proteome</keyword>
<proteinExistence type="predicted"/>
<feature type="chain" id="PRO_5043710255" evidence="1">
    <location>
        <begin position="29"/>
        <end position="81"/>
    </location>
</feature>
<keyword evidence="1" id="KW-0732">Signal</keyword>
<feature type="signal peptide" evidence="1">
    <location>
        <begin position="1"/>
        <end position="28"/>
    </location>
</feature>
<evidence type="ECO:0000256" key="1">
    <source>
        <dbReference type="SAM" id="SignalP"/>
    </source>
</evidence>
<dbReference type="AlphaFoldDB" id="A0AAW0V6J5"/>
<dbReference type="EMBL" id="JARAKH010000001">
    <property type="protein sequence ID" value="KAK8407664.1"/>
    <property type="molecule type" value="Genomic_DNA"/>
</dbReference>
<evidence type="ECO:0000313" key="2">
    <source>
        <dbReference type="EMBL" id="KAK8407664.1"/>
    </source>
</evidence>
<name>A0AAW0V6J5_SCYPA</name>
<dbReference type="Proteomes" id="UP001487740">
    <property type="component" value="Unassembled WGS sequence"/>
</dbReference>
<gene>
    <name evidence="2" type="ORF">O3P69_002310</name>
</gene>